<dbReference type="Proteomes" id="UP000614601">
    <property type="component" value="Unassembled WGS sequence"/>
</dbReference>
<name>A0A811KCY8_9BILA</name>
<evidence type="ECO:0000256" key="1">
    <source>
        <dbReference type="ARBA" id="ARBA00007447"/>
    </source>
</evidence>
<dbReference type="InterPro" id="IPR021109">
    <property type="entry name" value="Peptidase_aspartic_dom_sf"/>
</dbReference>
<protein>
    <recommendedName>
        <fullName evidence="3">Peptidase A1 domain-containing protein</fullName>
    </recommendedName>
</protein>
<dbReference type="PRINTS" id="PR00792">
    <property type="entry name" value="PEPSIN"/>
</dbReference>
<sequence>MDLKRELKNKNDKINAVRNGQIIDYSSLDQVYVGTISLGTPLQDINVAFDTESGILWVPDNNCPCAEECSIEALCYDLCSPHCCSQKDNTTTLLEDLASELNAVCTNKNVYNPKTSSSYISRRKQLDQSFLEDNITVNLAYETVRLGPHHTGAFTTKFLAFGHVSDLPEPYDNAAFDGVFGIGRAGPNGEKAPIKQLAEKRVISSAVVTISLSDTEDEASFYDGVLSIGQVDQSLCSFGSKNFVPVASSDRWNFRVFTAVLNSTKFSDLTWTARVDPSTPYIHIPKKIFDKLRPEFTYVAENDRYTVERSTGLKMFGEFRISIGNTTPLISSKKVLIGAGSELEVLVRPSVDGDDSWVLGRPFLRGRCAALDYDGRIGLAVLDSST</sequence>
<dbReference type="EMBL" id="CAJFCW020000003">
    <property type="protein sequence ID" value="CAG9100705.1"/>
    <property type="molecule type" value="Genomic_DNA"/>
</dbReference>
<accession>A0A811KCY8</accession>
<dbReference type="InterPro" id="IPR001461">
    <property type="entry name" value="Aspartic_peptidase_A1"/>
</dbReference>
<dbReference type="PANTHER" id="PTHR47966">
    <property type="entry name" value="BETA-SITE APP-CLEAVING ENZYME, ISOFORM A-RELATED"/>
    <property type="match status" value="1"/>
</dbReference>
<dbReference type="Proteomes" id="UP000783686">
    <property type="component" value="Unassembled WGS sequence"/>
</dbReference>
<feature type="active site" evidence="2">
    <location>
        <position position="276"/>
    </location>
</feature>
<keyword evidence="5" id="KW-1185">Reference proteome</keyword>
<dbReference type="GO" id="GO:0006508">
    <property type="term" value="P:proteolysis"/>
    <property type="evidence" value="ECO:0007669"/>
    <property type="project" value="InterPro"/>
</dbReference>
<gene>
    <name evidence="4" type="ORF">BOKJ2_LOCUS5052</name>
</gene>
<proteinExistence type="inferred from homology"/>
<dbReference type="CDD" id="cd05471">
    <property type="entry name" value="pepsin_like"/>
    <property type="match status" value="1"/>
</dbReference>
<dbReference type="PROSITE" id="PS51767">
    <property type="entry name" value="PEPTIDASE_A1"/>
    <property type="match status" value="1"/>
</dbReference>
<evidence type="ECO:0000313" key="5">
    <source>
        <dbReference type="Proteomes" id="UP000614601"/>
    </source>
</evidence>
<dbReference type="InterPro" id="IPR033121">
    <property type="entry name" value="PEPTIDASE_A1"/>
</dbReference>
<evidence type="ECO:0000259" key="3">
    <source>
        <dbReference type="PROSITE" id="PS51767"/>
    </source>
</evidence>
<dbReference type="PANTHER" id="PTHR47966:SF51">
    <property type="entry name" value="BETA-SITE APP-CLEAVING ENZYME, ISOFORM A-RELATED"/>
    <property type="match status" value="1"/>
</dbReference>
<reference evidence="4" key="1">
    <citation type="submission" date="2020-09" db="EMBL/GenBank/DDBJ databases">
        <authorList>
            <person name="Kikuchi T."/>
        </authorList>
    </citation>
    <scope>NUCLEOTIDE SEQUENCE</scope>
    <source>
        <strain evidence="4">SH1</strain>
    </source>
</reference>
<dbReference type="GO" id="GO:0004190">
    <property type="term" value="F:aspartic-type endopeptidase activity"/>
    <property type="evidence" value="ECO:0007669"/>
    <property type="project" value="InterPro"/>
</dbReference>
<evidence type="ECO:0000313" key="4">
    <source>
        <dbReference type="EMBL" id="CAD5213357.1"/>
    </source>
</evidence>
<comment type="caution">
    <text evidence="4">The sequence shown here is derived from an EMBL/GenBank/DDBJ whole genome shotgun (WGS) entry which is preliminary data.</text>
</comment>
<feature type="domain" description="Peptidase A1" evidence="3">
    <location>
        <begin position="32"/>
        <end position="380"/>
    </location>
</feature>
<dbReference type="OrthoDB" id="771136at2759"/>
<dbReference type="Pfam" id="PF00026">
    <property type="entry name" value="Asp"/>
    <property type="match status" value="1"/>
</dbReference>
<feature type="active site" evidence="2">
    <location>
        <position position="50"/>
    </location>
</feature>
<dbReference type="InterPro" id="IPR034164">
    <property type="entry name" value="Pepsin-like_dom"/>
</dbReference>
<dbReference type="GO" id="GO:0005764">
    <property type="term" value="C:lysosome"/>
    <property type="evidence" value="ECO:0007669"/>
    <property type="project" value="TreeGrafter"/>
</dbReference>
<dbReference type="EMBL" id="CAJFDH010000003">
    <property type="protein sequence ID" value="CAD5213357.1"/>
    <property type="molecule type" value="Genomic_DNA"/>
</dbReference>
<organism evidence="4 5">
    <name type="scientific">Bursaphelenchus okinawaensis</name>
    <dbReference type="NCBI Taxonomy" id="465554"/>
    <lineage>
        <taxon>Eukaryota</taxon>
        <taxon>Metazoa</taxon>
        <taxon>Ecdysozoa</taxon>
        <taxon>Nematoda</taxon>
        <taxon>Chromadorea</taxon>
        <taxon>Rhabditida</taxon>
        <taxon>Tylenchina</taxon>
        <taxon>Tylenchomorpha</taxon>
        <taxon>Aphelenchoidea</taxon>
        <taxon>Aphelenchoididae</taxon>
        <taxon>Bursaphelenchus</taxon>
    </lineage>
</organism>
<evidence type="ECO:0000256" key="2">
    <source>
        <dbReference type="PIRSR" id="PIRSR601461-1"/>
    </source>
</evidence>
<dbReference type="Gene3D" id="2.40.70.10">
    <property type="entry name" value="Acid Proteases"/>
    <property type="match status" value="2"/>
</dbReference>
<comment type="similarity">
    <text evidence="1">Belongs to the peptidase A1 family.</text>
</comment>
<dbReference type="AlphaFoldDB" id="A0A811KCY8"/>
<dbReference type="SUPFAM" id="SSF50630">
    <property type="entry name" value="Acid proteases"/>
    <property type="match status" value="1"/>
</dbReference>